<protein>
    <recommendedName>
        <fullName evidence="3">Mediator complex subunit 15 KIX domain-containing protein</fullName>
    </recommendedName>
</protein>
<dbReference type="PANTHER" id="PTHR33137">
    <property type="entry name" value="MEDIATOR OF RNA POLYMERASE II TRANSCRIPTION SUBUNIT 15A-RELATED"/>
    <property type="match status" value="1"/>
</dbReference>
<dbReference type="PANTHER" id="PTHR33137:SF4">
    <property type="entry name" value="MEDIATOR OF RNA POLYMERASE II TRANSCRIPTION SUBUNIT 15A-RELATED"/>
    <property type="match status" value="1"/>
</dbReference>
<dbReference type="Pfam" id="PF16987">
    <property type="entry name" value="KIX_2"/>
    <property type="match status" value="1"/>
</dbReference>
<dbReference type="InterPro" id="IPR044661">
    <property type="entry name" value="MED15a/b/c-like"/>
</dbReference>
<sequence>MDGASGNWRPVQGDASGMNMDAAAAGDWRTQLQPEARGRIVNKIMDTLQRHLPIYGQDSLGELRNIARRFEEKIFTAATSQVLTCESLY</sequence>
<dbReference type="GO" id="GO:0005634">
    <property type="term" value="C:nucleus"/>
    <property type="evidence" value="ECO:0007669"/>
    <property type="project" value="UniProtKB-SubCell"/>
</dbReference>
<evidence type="ECO:0000256" key="2">
    <source>
        <dbReference type="ARBA" id="ARBA00023242"/>
    </source>
</evidence>
<dbReference type="EMBL" id="NMUH01001957">
    <property type="protein sequence ID" value="MQL96774.1"/>
    <property type="molecule type" value="Genomic_DNA"/>
</dbReference>
<keyword evidence="5" id="KW-1185">Reference proteome</keyword>
<dbReference type="GO" id="GO:0031490">
    <property type="term" value="F:chromatin DNA binding"/>
    <property type="evidence" value="ECO:0007669"/>
    <property type="project" value="InterPro"/>
</dbReference>
<dbReference type="Gene3D" id="1.10.246.20">
    <property type="entry name" value="Coactivator CBP, KIX domain"/>
    <property type="match status" value="1"/>
</dbReference>
<comment type="caution">
    <text evidence="4">The sequence shown here is derived from an EMBL/GenBank/DDBJ whole genome shotgun (WGS) entry which is preliminary data.</text>
</comment>
<dbReference type="Proteomes" id="UP000652761">
    <property type="component" value="Unassembled WGS sequence"/>
</dbReference>
<dbReference type="InterPro" id="IPR036546">
    <property type="entry name" value="MED15_KIX"/>
</dbReference>
<organism evidence="4 5">
    <name type="scientific">Colocasia esculenta</name>
    <name type="common">Wild taro</name>
    <name type="synonym">Arum esculentum</name>
    <dbReference type="NCBI Taxonomy" id="4460"/>
    <lineage>
        <taxon>Eukaryota</taxon>
        <taxon>Viridiplantae</taxon>
        <taxon>Streptophyta</taxon>
        <taxon>Embryophyta</taxon>
        <taxon>Tracheophyta</taxon>
        <taxon>Spermatophyta</taxon>
        <taxon>Magnoliopsida</taxon>
        <taxon>Liliopsida</taxon>
        <taxon>Araceae</taxon>
        <taxon>Aroideae</taxon>
        <taxon>Colocasieae</taxon>
        <taxon>Colocasia</taxon>
    </lineage>
</organism>
<keyword evidence="2" id="KW-0539">Nucleus</keyword>
<evidence type="ECO:0000256" key="1">
    <source>
        <dbReference type="ARBA" id="ARBA00004123"/>
    </source>
</evidence>
<name>A0A843VUX2_COLES</name>
<evidence type="ECO:0000313" key="4">
    <source>
        <dbReference type="EMBL" id="MQL96774.1"/>
    </source>
</evidence>
<gene>
    <name evidence="4" type="ORF">Taro_029457</name>
</gene>
<evidence type="ECO:0000259" key="3">
    <source>
        <dbReference type="Pfam" id="PF16987"/>
    </source>
</evidence>
<evidence type="ECO:0000313" key="5">
    <source>
        <dbReference type="Proteomes" id="UP000652761"/>
    </source>
</evidence>
<dbReference type="OrthoDB" id="1912459at2759"/>
<feature type="domain" description="Mediator complex subunit 15 KIX" evidence="3">
    <location>
        <begin position="26"/>
        <end position="82"/>
    </location>
</feature>
<dbReference type="AlphaFoldDB" id="A0A843VUX2"/>
<dbReference type="InterPro" id="IPR036529">
    <property type="entry name" value="KIX_dom_sf"/>
</dbReference>
<accession>A0A843VUX2</accession>
<comment type="subcellular location">
    <subcellularLocation>
        <location evidence="1">Nucleus</location>
    </subcellularLocation>
</comment>
<reference evidence="4" key="1">
    <citation type="submission" date="2017-07" db="EMBL/GenBank/DDBJ databases">
        <title>Taro Niue Genome Assembly and Annotation.</title>
        <authorList>
            <person name="Atibalentja N."/>
            <person name="Keating K."/>
            <person name="Fields C.J."/>
        </authorList>
    </citation>
    <scope>NUCLEOTIDE SEQUENCE</scope>
    <source>
        <strain evidence="4">Niue_2</strain>
        <tissue evidence="4">Leaf</tissue>
    </source>
</reference>
<dbReference type="GO" id="GO:0003713">
    <property type="term" value="F:transcription coactivator activity"/>
    <property type="evidence" value="ECO:0007669"/>
    <property type="project" value="InterPro"/>
</dbReference>
<proteinExistence type="predicted"/>